<dbReference type="Pfam" id="PF23947">
    <property type="entry name" value="DUF7281"/>
    <property type="match status" value="1"/>
</dbReference>
<dbReference type="SUPFAM" id="SSF56726">
    <property type="entry name" value="DNA topoisomerase IV, alpha subunit"/>
    <property type="match status" value="1"/>
</dbReference>
<reference evidence="2" key="1">
    <citation type="submission" date="2006-08" db="EMBL/GenBank/DDBJ databases">
        <title>Complete sequence of Chromosome1 of Shewanella sp. MR-7.</title>
        <authorList>
            <consortium name="US DOE Joint Genome Institute"/>
            <person name="Copeland A."/>
            <person name="Lucas S."/>
            <person name="Lapidus A."/>
            <person name="Barry K."/>
            <person name="Detter J.C."/>
            <person name="Glavina del Rio T."/>
            <person name="Hammon N."/>
            <person name="Israni S."/>
            <person name="Dalin E."/>
            <person name="Tice H."/>
            <person name="Pitluck S."/>
            <person name="Kiss H."/>
            <person name="Brettin T."/>
            <person name="Bruce D."/>
            <person name="Han C."/>
            <person name="Tapia R."/>
            <person name="Gilna P."/>
            <person name="Schmutz J."/>
            <person name="Larimer F."/>
            <person name="Land M."/>
            <person name="Hauser L."/>
            <person name="Kyrpides N."/>
            <person name="Mikhailova N."/>
            <person name="Nealson K."/>
            <person name="Konstantinidis K."/>
            <person name="Klappenbach J."/>
            <person name="Tiedje J."/>
            <person name="Richardson P."/>
        </authorList>
    </citation>
    <scope>NUCLEOTIDE SEQUENCE</scope>
    <source>
        <strain evidence="2">MR-7</strain>
    </source>
</reference>
<organism evidence="2">
    <name type="scientific">Shewanella sp. (strain MR-7)</name>
    <dbReference type="NCBI Taxonomy" id="60481"/>
    <lineage>
        <taxon>Bacteria</taxon>
        <taxon>Pseudomonadati</taxon>
        <taxon>Pseudomonadota</taxon>
        <taxon>Gammaproteobacteria</taxon>
        <taxon>Alteromonadales</taxon>
        <taxon>Shewanellaceae</taxon>
        <taxon>Shewanella</taxon>
    </lineage>
</organism>
<dbReference type="KEGG" id="shm:Shewmr7_3379"/>
<protein>
    <recommendedName>
        <fullName evidence="1">DUF7281 domain-containing protein</fullName>
    </recommendedName>
</protein>
<dbReference type="GO" id="GO:0003677">
    <property type="term" value="F:DNA binding"/>
    <property type="evidence" value="ECO:0007669"/>
    <property type="project" value="InterPro"/>
</dbReference>
<proteinExistence type="predicted"/>
<dbReference type="EMBL" id="CP000444">
    <property type="protein sequence ID" value="ABI44361.1"/>
    <property type="molecule type" value="Genomic_DNA"/>
</dbReference>
<dbReference type="InterPro" id="IPR036078">
    <property type="entry name" value="Spo11/TopoVI_A_sf"/>
</dbReference>
<dbReference type="HOGENOM" id="CLU_083613_0_0_6"/>
<evidence type="ECO:0000313" key="2">
    <source>
        <dbReference type="EMBL" id="ABI44361.1"/>
    </source>
</evidence>
<dbReference type="Gene3D" id="3.40.1360.10">
    <property type="match status" value="1"/>
</dbReference>
<dbReference type="InterPro" id="IPR055705">
    <property type="entry name" value="DUF7281"/>
</dbReference>
<evidence type="ECO:0000259" key="1">
    <source>
        <dbReference type="Pfam" id="PF23947"/>
    </source>
</evidence>
<dbReference type="GO" id="GO:0005694">
    <property type="term" value="C:chromosome"/>
    <property type="evidence" value="ECO:0007669"/>
    <property type="project" value="InterPro"/>
</dbReference>
<sequence length="302" mass="34044">MARLGKQQLQLLEGVYLNRSPRVKLSPNWRTIYRELEVGELDGAEKYLCFAPRDFELLRQGVLAKEGVDLQALDFNLDRIAMSAQSQNEKLASIRPEAEYVLLKYLGFESPPMGMSTRSSLRTPLDEAEQLCHDLYVKAILVIENLDIFDAITQARLPAELSRIMVIYRGSGHHSPIGVRHFLQAMAGKMPIIAFTDLDPAGLQIAHTLTGMTHCIVPQLALVAPSELLAIPQINSADDFAKQAPQAKYLQSADLKNWQQLSLWLIQQRISIKQQHLLVHRLELVLLAYDESLSIPIYLQIP</sequence>
<dbReference type="AlphaFoldDB" id="Q0HR94"/>
<feature type="domain" description="DUF7281" evidence="1">
    <location>
        <begin position="116"/>
        <end position="284"/>
    </location>
</feature>
<accession>Q0HR94</accession>
<gene>
    <name evidence="2" type="ordered locus">Shewmr7_3379</name>
</gene>
<name>Q0HR94_SHESR</name>